<keyword evidence="2" id="KW-1185">Reference proteome</keyword>
<proteinExistence type="predicted"/>
<dbReference type="RefSeq" id="WP_196270673.1">
    <property type="nucleotide sequence ID" value="NZ_JADQDO010000002.1"/>
</dbReference>
<organism evidence="1 2">
    <name type="scientific">Microvirga alba</name>
    <dbReference type="NCBI Taxonomy" id="2791025"/>
    <lineage>
        <taxon>Bacteria</taxon>
        <taxon>Pseudomonadati</taxon>
        <taxon>Pseudomonadota</taxon>
        <taxon>Alphaproteobacteria</taxon>
        <taxon>Hyphomicrobiales</taxon>
        <taxon>Methylobacteriaceae</taxon>
        <taxon>Microvirga</taxon>
    </lineage>
</organism>
<dbReference type="PANTHER" id="PTHR39324:SF1">
    <property type="entry name" value="CALCIUM DODECIN"/>
    <property type="match status" value="1"/>
</dbReference>
<dbReference type="PANTHER" id="PTHR39324">
    <property type="entry name" value="CALCIUM DODECIN"/>
    <property type="match status" value="1"/>
</dbReference>
<dbReference type="Pfam" id="PF07311">
    <property type="entry name" value="Dodecin"/>
    <property type="match status" value="1"/>
</dbReference>
<reference evidence="1" key="1">
    <citation type="submission" date="2020-11" db="EMBL/GenBank/DDBJ databases">
        <authorList>
            <person name="Kim M.K."/>
        </authorList>
    </citation>
    <scope>NUCLEOTIDE SEQUENCE</scope>
    <source>
        <strain evidence="1">BT350</strain>
    </source>
</reference>
<dbReference type="InterPro" id="IPR036694">
    <property type="entry name" value="Dodecin-like_sf"/>
</dbReference>
<dbReference type="Proteomes" id="UP000599312">
    <property type="component" value="Unassembled WGS sequence"/>
</dbReference>
<dbReference type="Gene3D" id="3.30.1660.10">
    <property type="entry name" value="Flavin-binding protein dodecin"/>
    <property type="match status" value="1"/>
</dbReference>
<dbReference type="SUPFAM" id="SSF89807">
    <property type="entry name" value="Dodecin-like"/>
    <property type="match status" value="1"/>
</dbReference>
<evidence type="ECO:0000313" key="1">
    <source>
        <dbReference type="EMBL" id="MBF9232666.1"/>
    </source>
</evidence>
<protein>
    <submittedName>
        <fullName evidence="1">Dodecin domain-containing protein</fullName>
    </submittedName>
</protein>
<gene>
    <name evidence="1" type="ORF">I2H38_04660</name>
</gene>
<accession>A0A931BK23</accession>
<dbReference type="InterPro" id="IPR009923">
    <property type="entry name" value="Dodecin"/>
</dbReference>
<dbReference type="InterPro" id="IPR025543">
    <property type="entry name" value="Dodecin-like"/>
</dbReference>
<evidence type="ECO:0000313" key="2">
    <source>
        <dbReference type="Proteomes" id="UP000599312"/>
    </source>
</evidence>
<sequence>MTLLKVIEVLAESDQSWEDAAKRAVKIASQSVRNIRSIYIENLEAAVSGDTIRVYRINAKISFTLDPSDE</sequence>
<name>A0A931BK23_9HYPH</name>
<comment type="caution">
    <text evidence="1">The sequence shown here is derived from an EMBL/GenBank/DDBJ whole genome shotgun (WGS) entry which is preliminary data.</text>
</comment>
<dbReference type="AlphaFoldDB" id="A0A931BK23"/>
<dbReference type="EMBL" id="JADQDO010000002">
    <property type="protein sequence ID" value="MBF9232666.1"/>
    <property type="molecule type" value="Genomic_DNA"/>
</dbReference>